<dbReference type="Gene3D" id="2.40.110.10">
    <property type="entry name" value="Butyryl-CoA Dehydrogenase, subunit A, domain 2"/>
    <property type="match status" value="1"/>
</dbReference>
<dbReference type="Gene3D" id="1.20.140.10">
    <property type="entry name" value="Butyryl-CoA Dehydrogenase, subunit A, domain 3"/>
    <property type="match status" value="2"/>
</dbReference>
<keyword evidence="7" id="KW-0560">Oxidoreductase</keyword>
<feature type="domain" description="Acyl-CoA oxidase C-alpha1" evidence="15">
    <location>
        <begin position="316"/>
        <end position="463"/>
    </location>
</feature>
<reference evidence="16" key="1">
    <citation type="submission" date="2020-01" db="EMBL/GenBank/DDBJ databases">
        <title>Development of genomics and gene disruption for Polysphondylium violaceum indicates a role for the polyketide synthase stlB in stalk morphogenesis.</title>
        <authorList>
            <person name="Narita B."/>
            <person name="Kawabe Y."/>
            <person name="Kin K."/>
            <person name="Saito T."/>
            <person name="Gibbs R."/>
            <person name="Kuspa A."/>
            <person name="Muzny D."/>
            <person name="Queller D."/>
            <person name="Richards S."/>
            <person name="Strassman J."/>
            <person name="Sucgang R."/>
            <person name="Worley K."/>
            <person name="Schaap P."/>
        </authorList>
    </citation>
    <scope>NUCLEOTIDE SEQUENCE</scope>
    <source>
        <strain evidence="16">QSvi11</strain>
    </source>
</reference>
<dbReference type="PIRSF" id="PIRSF000168">
    <property type="entry name" value="Acyl-CoA_oxidase"/>
    <property type="match status" value="1"/>
</dbReference>
<dbReference type="GO" id="GO:0033540">
    <property type="term" value="P:fatty acid beta-oxidation using acyl-CoA oxidase"/>
    <property type="evidence" value="ECO:0007669"/>
    <property type="project" value="TreeGrafter"/>
</dbReference>
<comment type="similarity">
    <text evidence="3 10">Belongs to the acyl-CoA oxidase family.</text>
</comment>
<dbReference type="FunFam" id="1.20.140.10:FF:000010">
    <property type="entry name" value="Acyl-coenzyme A oxidase"/>
    <property type="match status" value="1"/>
</dbReference>
<comment type="subcellular location">
    <subcellularLocation>
        <location evidence="2">Peroxisome</location>
    </subcellularLocation>
</comment>
<dbReference type="AlphaFoldDB" id="A0A8J4V8G5"/>
<dbReference type="Pfam" id="PF02770">
    <property type="entry name" value="Acyl-CoA_dh_M"/>
    <property type="match status" value="1"/>
</dbReference>
<evidence type="ECO:0000259" key="13">
    <source>
        <dbReference type="Pfam" id="PF01756"/>
    </source>
</evidence>
<keyword evidence="4 10" id="KW-0285">Flavoprotein</keyword>
<dbReference type="SUPFAM" id="SSF56645">
    <property type="entry name" value="Acyl-CoA dehydrogenase NM domain-like"/>
    <property type="match status" value="1"/>
</dbReference>
<dbReference type="GO" id="GO:0005777">
    <property type="term" value="C:peroxisome"/>
    <property type="evidence" value="ECO:0007669"/>
    <property type="project" value="UniProtKB-SubCell"/>
</dbReference>
<dbReference type="InterPro" id="IPR002655">
    <property type="entry name" value="Acyl-CoA_oxidase_C"/>
</dbReference>
<dbReference type="Pfam" id="PF22924">
    <property type="entry name" value="ACOX_C_alpha1"/>
    <property type="match status" value="1"/>
</dbReference>
<dbReference type="InterPro" id="IPR036250">
    <property type="entry name" value="AcylCo_DH-like_C"/>
</dbReference>
<dbReference type="PANTHER" id="PTHR10909:SF226">
    <property type="entry name" value="ACYL-COENZYME A OXIDASE"/>
    <property type="match status" value="1"/>
</dbReference>
<feature type="domain" description="Acyl-CoA oxidase/dehydrogenase middle" evidence="14">
    <location>
        <begin position="163"/>
        <end position="277"/>
    </location>
</feature>
<dbReference type="GO" id="GO:0055088">
    <property type="term" value="P:lipid homeostasis"/>
    <property type="evidence" value="ECO:0007669"/>
    <property type="project" value="TreeGrafter"/>
</dbReference>
<evidence type="ECO:0000256" key="8">
    <source>
        <dbReference type="ARBA" id="ARBA00023098"/>
    </source>
</evidence>
<evidence type="ECO:0000313" key="16">
    <source>
        <dbReference type="EMBL" id="KAF2075029.1"/>
    </source>
</evidence>
<dbReference type="PANTHER" id="PTHR10909">
    <property type="entry name" value="ELECTRON TRANSPORT OXIDOREDUCTASE"/>
    <property type="match status" value="1"/>
</dbReference>
<comment type="cofactor">
    <cofactor evidence="1">
        <name>FAD</name>
        <dbReference type="ChEBI" id="CHEBI:57692"/>
    </cofactor>
</comment>
<dbReference type="InterPro" id="IPR055060">
    <property type="entry name" value="ACOX_C_alpha1"/>
</dbReference>
<accession>A0A8J4V8G5</accession>
<keyword evidence="8" id="KW-0443">Lipid metabolism</keyword>
<keyword evidence="6" id="KW-0276">Fatty acid metabolism</keyword>
<feature type="domain" description="Acyl-CoA oxidase C-terminal" evidence="13">
    <location>
        <begin position="539"/>
        <end position="644"/>
    </location>
</feature>
<evidence type="ECO:0000256" key="3">
    <source>
        <dbReference type="ARBA" id="ARBA00006288"/>
    </source>
</evidence>
<evidence type="ECO:0000256" key="10">
    <source>
        <dbReference type="PIRNR" id="PIRNR000168"/>
    </source>
</evidence>
<dbReference type="InterPro" id="IPR006091">
    <property type="entry name" value="Acyl-CoA_Oxase/DH_mid-dom"/>
</dbReference>
<organism evidence="16 17">
    <name type="scientific">Polysphondylium violaceum</name>
    <dbReference type="NCBI Taxonomy" id="133409"/>
    <lineage>
        <taxon>Eukaryota</taxon>
        <taxon>Amoebozoa</taxon>
        <taxon>Evosea</taxon>
        <taxon>Eumycetozoa</taxon>
        <taxon>Dictyostelia</taxon>
        <taxon>Dictyosteliales</taxon>
        <taxon>Dictyosteliaceae</taxon>
        <taxon>Polysphondylium</taxon>
    </lineage>
</organism>
<dbReference type="EMBL" id="AJWJ01000118">
    <property type="protein sequence ID" value="KAF2075029.1"/>
    <property type="molecule type" value="Genomic_DNA"/>
</dbReference>
<dbReference type="InterPro" id="IPR046373">
    <property type="entry name" value="Acyl-CoA_Oxase/DH_mid-dom_sf"/>
</dbReference>
<dbReference type="Pfam" id="PF01756">
    <property type="entry name" value="ACOX"/>
    <property type="match status" value="1"/>
</dbReference>
<name>A0A8J4V8G5_9MYCE</name>
<protein>
    <recommendedName>
        <fullName evidence="10">Acyl-coenzyme A oxidase</fullName>
    </recommendedName>
</protein>
<feature type="binding site" evidence="12">
    <location>
        <position position="166"/>
    </location>
    <ligand>
        <name>FAD</name>
        <dbReference type="ChEBI" id="CHEBI:57692"/>
    </ligand>
</feature>
<comment type="caution">
    <text evidence="16">The sequence shown here is derived from an EMBL/GenBank/DDBJ whole genome shotgun (WGS) entry which is preliminary data.</text>
</comment>
<dbReference type="OrthoDB" id="538336at2759"/>
<dbReference type="GO" id="GO:0005504">
    <property type="term" value="F:fatty acid binding"/>
    <property type="evidence" value="ECO:0007669"/>
    <property type="project" value="TreeGrafter"/>
</dbReference>
<gene>
    <name evidence="16" type="ORF">CYY_003681</name>
</gene>
<dbReference type="FunFam" id="1.20.140.10:FF:000082">
    <property type="entry name" value="Acyl-coenzyme A oxidase"/>
    <property type="match status" value="1"/>
</dbReference>
<evidence type="ECO:0000256" key="12">
    <source>
        <dbReference type="PIRSR" id="PIRSR000168-2"/>
    </source>
</evidence>
<dbReference type="GO" id="GO:0003997">
    <property type="term" value="F:acyl-CoA oxidase activity"/>
    <property type="evidence" value="ECO:0007669"/>
    <property type="project" value="InterPro"/>
</dbReference>
<dbReference type="InterPro" id="IPR012258">
    <property type="entry name" value="Acyl-CoA_oxidase"/>
</dbReference>
<evidence type="ECO:0000256" key="11">
    <source>
        <dbReference type="PIRSR" id="PIRSR000168-1"/>
    </source>
</evidence>
<dbReference type="FunFam" id="2.40.110.10:FF:000005">
    <property type="entry name" value="Acyl-coenzyme A oxidase"/>
    <property type="match status" value="1"/>
</dbReference>
<feature type="binding site" evidence="12">
    <location>
        <position position="205"/>
    </location>
    <ligand>
        <name>FAD</name>
        <dbReference type="ChEBI" id="CHEBI:57692"/>
    </ligand>
</feature>
<evidence type="ECO:0000256" key="5">
    <source>
        <dbReference type="ARBA" id="ARBA00022827"/>
    </source>
</evidence>
<evidence type="ECO:0000256" key="2">
    <source>
        <dbReference type="ARBA" id="ARBA00004275"/>
    </source>
</evidence>
<keyword evidence="17" id="KW-1185">Reference proteome</keyword>
<evidence type="ECO:0000256" key="4">
    <source>
        <dbReference type="ARBA" id="ARBA00022630"/>
    </source>
</evidence>
<feature type="active site" description="Proton acceptor" evidence="11">
    <location>
        <position position="448"/>
    </location>
</feature>
<proteinExistence type="inferred from homology"/>
<dbReference type="InterPro" id="IPR009100">
    <property type="entry name" value="AcylCoA_DH/oxidase_NM_dom_sf"/>
</dbReference>
<dbReference type="Proteomes" id="UP000695562">
    <property type="component" value="Unassembled WGS sequence"/>
</dbReference>
<evidence type="ECO:0000313" key="17">
    <source>
        <dbReference type="Proteomes" id="UP000695562"/>
    </source>
</evidence>
<dbReference type="GO" id="GO:0071949">
    <property type="term" value="F:FAD binding"/>
    <property type="evidence" value="ECO:0007669"/>
    <property type="project" value="InterPro"/>
</dbReference>
<evidence type="ECO:0000256" key="1">
    <source>
        <dbReference type="ARBA" id="ARBA00001974"/>
    </source>
</evidence>
<keyword evidence="5 10" id="KW-0274">FAD</keyword>
<sequence length="656" mass="74005">MDKSFIRRIDNTINHLISYNHGHDIEGLHGHPDSPPSAKSLRSMLDGEFHFDRDRLRELFQTSDSFDEVFLNETIDIDTHREIILKACKEIMNLSIVSLNDMQKNPKKFVSWFESISYCDPSVALKFAVQYNLWGGTILFLGTKKHHDKYLKGIENGTKLGVFGLTELGHGSNVNGLETTATFDSNTCEFIINSPTFTSQKYWPGNIAKHGQYATIFARLIIKGQDKGIHAFVVPIRSEPDSVNPYGVILPGVHIRDIGLKASYNGIDNGGLLFKNVRIPLDNMLDKFSHVDQKGVYHSTVPANRHFGLMMSVFFIGRVCLSVNSLCMMKVGLSIAVNYASNRAQFAKTTKTKEELPIINYTTTQRRLIPSIARAYAMDFSHKYICDFVGVKPLDVLHSYSSGFKAITSWEAVNSLQMCREVMGGQGFRMCNRVAMLRDHADVVTTGEGDNTVLTQQVGKFLLGKYQIAVSQSPPSFTGELSFINSIETSPVGQQLTSISYQQWLLEKREHELLKELHSRMYGSHRGGSLVQPNTEQWFHLWNQSLPLVIKLVKANVDRLAQNFFLQKIIDSSNVLTTDKATLTALKNLCRLDSLKQIQLDLGFFVAKGFITGEHKWIQIEDEINHLCSQIVPYIQILTEAFGVPLKFNPLEKNIE</sequence>
<evidence type="ECO:0000256" key="6">
    <source>
        <dbReference type="ARBA" id="ARBA00022832"/>
    </source>
</evidence>
<evidence type="ECO:0000256" key="7">
    <source>
        <dbReference type="ARBA" id="ARBA00023002"/>
    </source>
</evidence>
<evidence type="ECO:0000256" key="9">
    <source>
        <dbReference type="ARBA" id="ARBA00023140"/>
    </source>
</evidence>
<dbReference type="SUPFAM" id="SSF47203">
    <property type="entry name" value="Acyl-CoA dehydrogenase C-terminal domain-like"/>
    <property type="match status" value="2"/>
</dbReference>
<evidence type="ECO:0000259" key="14">
    <source>
        <dbReference type="Pfam" id="PF02770"/>
    </source>
</evidence>
<evidence type="ECO:0000259" key="15">
    <source>
        <dbReference type="Pfam" id="PF22924"/>
    </source>
</evidence>
<keyword evidence="9" id="KW-0576">Peroxisome</keyword>